<dbReference type="Proteomes" id="UP000697127">
    <property type="component" value="Unassembled WGS sequence"/>
</dbReference>
<name>A0A9P6WRD4_9ASCO</name>
<keyword evidence="3" id="KW-1185">Reference proteome</keyword>
<gene>
    <name evidence="2" type="primary">FAF1</name>
    <name evidence="2" type="ORF">C6P40_002688</name>
</gene>
<organism evidence="2 3">
    <name type="scientific">Pichia californica</name>
    <dbReference type="NCBI Taxonomy" id="460514"/>
    <lineage>
        <taxon>Eukaryota</taxon>
        <taxon>Fungi</taxon>
        <taxon>Dikarya</taxon>
        <taxon>Ascomycota</taxon>
        <taxon>Saccharomycotina</taxon>
        <taxon>Pichiomycetes</taxon>
        <taxon>Pichiales</taxon>
        <taxon>Pichiaceae</taxon>
        <taxon>Pichia</taxon>
    </lineage>
</organism>
<proteinExistence type="predicted"/>
<feature type="region of interest" description="Disordered" evidence="1">
    <location>
        <begin position="10"/>
        <end position="37"/>
    </location>
</feature>
<dbReference type="PANTHER" id="PTHR28096">
    <property type="entry name" value="PROTEIN FAF1"/>
    <property type="match status" value="1"/>
</dbReference>
<sequence length="243" mass="27640">MSPIVVKFEDKYSSVQKQKKPTSTEKKLRKSGKPITLAELKKKKEEALKQQVTSSGAKTAHEELKEDLDLQRLLNESHILKNLADQRRNTASGAELTLKTLNDPIIGKARVRTLDSRLQQISSINGDPNKMNKLEKMPMKMRQGMIKAQKARIEKHENEARENGIVMSINKKGSFRNIDNDKAFIAKEKLIGKSTGINKNSRYRDRGLKIQSVGRHTKNGLVLSNDDIAKIQGPQKRQNHRRR</sequence>
<accession>A0A9P6WRD4</accession>
<comment type="caution">
    <text evidence="2">The sequence shown here is derived from an EMBL/GenBank/DDBJ whole genome shotgun (WGS) entry which is preliminary data.</text>
</comment>
<evidence type="ECO:0000313" key="3">
    <source>
        <dbReference type="Proteomes" id="UP000697127"/>
    </source>
</evidence>
<dbReference type="GO" id="GO:0000462">
    <property type="term" value="P:maturation of SSU-rRNA from tricistronic rRNA transcript (SSU-rRNA, 5.8S rRNA, LSU-rRNA)"/>
    <property type="evidence" value="ECO:0007669"/>
    <property type="project" value="TreeGrafter"/>
</dbReference>
<dbReference type="AlphaFoldDB" id="A0A9P6WRD4"/>
<dbReference type="OrthoDB" id="5556956at2759"/>
<protein>
    <submittedName>
        <fullName evidence="2">Pre-rRNA processing and 40S ribosomal subunit assembly</fullName>
    </submittedName>
</protein>
<evidence type="ECO:0000313" key="2">
    <source>
        <dbReference type="EMBL" id="KAG0691297.1"/>
    </source>
</evidence>
<reference evidence="2" key="1">
    <citation type="submission" date="2020-11" db="EMBL/GenBank/DDBJ databases">
        <title>Kefir isolates.</title>
        <authorList>
            <person name="Marcisauskas S."/>
            <person name="Kim Y."/>
            <person name="Blasche S."/>
        </authorList>
    </citation>
    <scope>NUCLEOTIDE SEQUENCE</scope>
    <source>
        <strain evidence="2">Olga-1</strain>
    </source>
</reference>
<dbReference type="PANTHER" id="PTHR28096:SF1">
    <property type="entry name" value="PROTEIN FAF1"/>
    <property type="match status" value="1"/>
</dbReference>
<dbReference type="InterPro" id="IPR053030">
    <property type="entry name" value="Ribosomal_biogenesis_FAF1-like"/>
</dbReference>
<dbReference type="GO" id="GO:0005730">
    <property type="term" value="C:nucleolus"/>
    <property type="evidence" value="ECO:0007669"/>
    <property type="project" value="TreeGrafter"/>
</dbReference>
<dbReference type="EMBL" id="PUHW01000003">
    <property type="protein sequence ID" value="KAG0691297.1"/>
    <property type="molecule type" value="Genomic_DNA"/>
</dbReference>
<evidence type="ECO:0000256" key="1">
    <source>
        <dbReference type="SAM" id="MobiDB-lite"/>
    </source>
</evidence>